<dbReference type="RefSeq" id="WP_166278365.1">
    <property type="nucleotide sequence ID" value="NZ_JAANNP010000001.1"/>
</dbReference>
<keyword evidence="4" id="KW-1185">Reference proteome</keyword>
<evidence type="ECO:0000313" key="3">
    <source>
        <dbReference type="EMBL" id="NHC13019.1"/>
    </source>
</evidence>
<dbReference type="Gene3D" id="2.60.40.420">
    <property type="entry name" value="Cupredoxins - blue copper proteins"/>
    <property type="match status" value="1"/>
</dbReference>
<feature type="signal peptide" evidence="2">
    <location>
        <begin position="1"/>
        <end position="21"/>
    </location>
</feature>
<dbReference type="Proteomes" id="UP000800981">
    <property type="component" value="Unassembled WGS sequence"/>
</dbReference>
<reference evidence="3 4" key="1">
    <citation type="submission" date="2020-03" db="EMBL/GenBank/DDBJ databases">
        <title>Two novel Motilibacter sp.</title>
        <authorList>
            <person name="Liu S."/>
        </authorList>
    </citation>
    <scope>NUCLEOTIDE SEQUENCE [LARGE SCALE GENOMIC DNA]</scope>
    <source>
        <strain evidence="3 4">E257</strain>
    </source>
</reference>
<name>A0ABX0GTN9_9ACTN</name>
<dbReference type="EMBL" id="JAANNP010000001">
    <property type="protein sequence ID" value="NHC13019.1"/>
    <property type="molecule type" value="Genomic_DNA"/>
</dbReference>
<dbReference type="InterPro" id="IPR008972">
    <property type="entry name" value="Cupredoxin"/>
</dbReference>
<feature type="compositionally biased region" description="Low complexity" evidence="1">
    <location>
        <begin position="36"/>
        <end position="50"/>
    </location>
</feature>
<feature type="chain" id="PRO_5046756925" description="EfeO-type cupredoxin-like domain-containing protein" evidence="2">
    <location>
        <begin position="22"/>
        <end position="192"/>
    </location>
</feature>
<accession>A0ABX0GTN9</accession>
<gene>
    <name evidence="3" type="ORF">G9H71_04410</name>
</gene>
<organism evidence="3 4">
    <name type="scientific">Motilibacter deserti</name>
    <dbReference type="NCBI Taxonomy" id="2714956"/>
    <lineage>
        <taxon>Bacteria</taxon>
        <taxon>Bacillati</taxon>
        <taxon>Actinomycetota</taxon>
        <taxon>Actinomycetes</taxon>
        <taxon>Motilibacterales</taxon>
        <taxon>Motilibacteraceae</taxon>
        <taxon>Motilibacter</taxon>
    </lineage>
</organism>
<feature type="region of interest" description="Disordered" evidence="1">
    <location>
        <begin position="26"/>
        <end position="100"/>
    </location>
</feature>
<evidence type="ECO:0000256" key="1">
    <source>
        <dbReference type="SAM" id="MobiDB-lite"/>
    </source>
</evidence>
<keyword evidence="2" id="KW-0732">Signal</keyword>
<proteinExistence type="predicted"/>
<feature type="compositionally biased region" description="Low complexity" evidence="1">
    <location>
        <begin position="60"/>
        <end position="97"/>
    </location>
</feature>
<evidence type="ECO:0008006" key="5">
    <source>
        <dbReference type="Google" id="ProtNLM"/>
    </source>
</evidence>
<evidence type="ECO:0000256" key="2">
    <source>
        <dbReference type="SAM" id="SignalP"/>
    </source>
</evidence>
<comment type="caution">
    <text evidence="3">The sequence shown here is derived from an EMBL/GenBank/DDBJ whole genome shotgun (WGS) entry which is preliminary data.</text>
</comment>
<sequence length="192" mass="19070">MRVRARLSAVLVAPACALALAACGGGSDGEQPLADTAPSPTAPTASAPTLSPSPVPSPSAPAAGTSAPAATSGSTTPRSTPTYATPSAPVTVSPTPSGDAAAADDLVREVKVTVAGGKVTPPPSHVDVTKGTVVRIIVTSDVADEMHVHGYDLEGELPAGQPGSVEFTANRTGSFEVETHESGLLLFQLLVK</sequence>
<protein>
    <recommendedName>
        <fullName evidence="5">EfeO-type cupredoxin-like domain-containing protein</fullName>
    </recommendedName>
</protein>
<dbReference type="PROSITE" id="PS51257">
    <property type="entry name" value="PROKAR_LIPOPROTEIN"/>
    <property type="match status" value="1"/>
</dbReference>
<dbReference type="SUPFAM" id="SSF49503">
    <property type="entry name" value="Cupredoxins"/>
    <property type="match status" value="1"/>
</dbReference>
<evidence type="ECO:0000313" key="4">
    <source>
        <dbReference type="Proteomes" id="UP000800981"/>
    </source>
</evidence>